<dbReference type="InterPro" id="IPR050156">
    <property type="entry name" value="TC-AMP_synthase_SUA5"/>
</dbReference>
<dbReference type="KEGG" id="fiy:BN1229_v1_0116"/>
<dbReference type="InterPro" id="IPR017945">
    <property type="entry name" value="DHBP_synth_RibB-like_a/b_dom"/>
</dbReference>
<feature type="binding site" evidence="14">
    <location>
        <position position="228"/>
    </location>
    <ligand>
        <name>ATP</name>
        <dbReference type="ChEBI" id="CHEBI:30616"/>
    </ligand>
</feature>
<feature type="binding site" evidence="14">
    <location>
        <position position="62"/>
    </location>
    <ligand>
        <name>L-threonine</name>
        <dbReference type="ChEBI" id="CHEBI:57926"/>
    </ligand>
</feature>
<keyword evidence="9 13" id="KW-0547">Nucleotide-binding</keyword>
<dbReference type="PIRSF" id="PIRSF004930">
    <property type="entry name" value="Tln_factor_SUA5"/>
    <property type="match status" value="1"/>
</dbReference>
<evidence type="ECO:0000256" key="10">
    <source>
        <dbReference type="ARBA" id="ARBA00022840"/>
    </source>
</evidence>
<dbReference type="InterPro" id="IPR010923">
    <property type="entry name" value="T(6)A37_SUA5"/>
</dbReference>
<dbReference type="PROSITE" id="PS51163">
    <property type="entry name" value="YRDC"/>
    <property type="match status" value="1"/>
</dbReference>
<dbReference type="Pfam" id="PF01300">
    <property type="entry name" value="Sua5_yciO_yrdC"/>
    <property type="match status" value="1"/>
</dbReference>
<dbReference type="KEGG" id="fil:BN1229_v1_0113"/>
<name>A0A0D6JAD8_9HYPH</name>
<dbReference type="GO" id="GO:0005524">
    <property type="term" value="F:ATP binding"/>
    <property type="evidence" value="ECO:0007669"/>
    <property type="project" value="UniProtKB-UniRule"/>
</dbReference>
<dbReference type="Pfam" id="PF03481">
    <property type="entry name" value="Sua5_C"/>
    <property type="match status" value="1"/>
</dbReference>
<comment type="catalytic activity">
    <reaction evidence="12 13">
        <text>L-threonine + hydrogencarbonate + ATP = L-threonylcarbamoyladenylate + diphosphate + H2O</text>
        <dbReference type="Rhea" id="RHEA:36407"/>
        <dbReference type="ChEBI" id="CHEBI:15377"/>
        <dbReference type="ChEBI" id="CHEBI:17544"/>
        <dbReference type="ChEBI" id="CHEBI:30616"/>
        <dbReference type="ChEBI" id="CHEBI:33019"/>
        <dbReference type="ChEBI" id="CHEBI:57926"/>
        <dbReference type="ChEBI" id="CHEBI:73682"/>
        <dbReference type="EC" id="2.7.7.87"/>
    </reaction>
</comment>
<dbReference type="EC" id="2.7.7.87" evidence="3 13"/>
<dbReference type="SUPFAM" id="SSF55821">
    <property type="entry name" value="YrdC/RibB"/>
    <property type="match status" value="1"/>
</dbReference>
<feature type="binding site" evidence="14">
    <location>
        <position position="53"/>
    </location>
    <ligand>
        <name>ATP</name>
        <dbReference type="ChEBI" id="CHEBI:30616"/>
    </ligand>
</feature>
<dbReference type="GO" id="GO:0008033">
    <property type="term" value="P:tRNA processing"/>
    <property type="evidence" value="ECO:0007669"/>
    <property type="project" value="UniProtKB-KW"/>
</dbReference>
<evidence type="ECO:0000256" key="14">
    <source>
        <dbReference type="PIRSR" id="PIRSR004930-1"/>
    </source>
</evidence>
<dbReference type="EMBL" id="LN829119">
    <property type="protein sequence ID" value="CPR14896.1"/>
    <property type="molecule type" value="Genomic_DNA"/>
</dbReference>
<evidence type="ECO:0000313" key="17">
    <source>
        <dbReference type="Proteomes" id="UP000033187"/>
    </source>
</evidence>
<evidence type="ECO:0000256" key="6">
    <source>
        <dbReference type="ARBA" id="ARBA00022679"/>
    </source>
</evidence>
<evidence type="ECO:0000256" key="5">
    <source>
        <dbReference type="ARBA" id="ARBA00022490"/>
    </source>
</evidence>
<feature type="binding site" evidence="14">
    <location>
        <position position="139"/>
    </location>
    <ligand>
        <name>ATP</name>
        <dbReference type="ChEBI" id="CHEBI:30616"/>
    </ligand>
</feature>
<dbReference type="InterPro" id="IPR038385">
    <property type="entry name" value="Sua5/YwlC_C"/>
</dbReference>
<feature type="domain" description="YrdC-like" evidence="15">
    <location>
        <begin position="8"/>
        <end position="195"/>
    </location>
</feature>
<accession>A0A0D6JAD8</accession>
<evidence type="ECO:0000256" key="1">
    <source>
        <dbReference type="ARBA" id="ARBA00004496"/>
    </source>
</evidence>
<dbReference type="GO" id="GO:0061710">
    <property type="term" value="F:L-threonylcarbamoyladenylate synthase"/>
    <property type="evidence" value="ECO:0007669"/>
    <property type="project" value="UniProtKB-EC"/>
</dbReference>
<feature type="binding site" evidence="14">
    <location>
        <position position="113"/>
    </location>
    <ligand>
        <name>ATP</name>
        <dbReference type="ChEBI" id="CHEBI:30616"/>
    </ligand>
</feature>
<dbReference type="PANTHER" id="PTHR17490">
    <property type="entry name" value="SUA5"/>
    <property type="match status" value="1"/>
</dbReference>
<feature type="binding site" evidence="14">
    <location>
        <position position="30"/>
    </location>
    <ligand>
        <name>L-threonine</name>
        <dbReference type="ChEBI" id="CHEBI:57926"/>
    </ligand>
</feature>
<feature type="binding site" evidence="14">
    <location>
        <position position="57"/>
    </location>
    <ligand>
        <name>ATP</name>
        <dbReference type="ChEBI" id="CHEBI:30616"/>
    </ligand>
</feature>
<dbReference type="Gene3D" id="3.90.870.10">
    <property type="entry name" value="DHBP synthase"/>
    <property type="match status" value="1"/>
</dbReference>
<dbReference type="RefSeq" id="WP_046475369.1">
    <property type="nucleotide sequence ID" value="NZ_LN829118.1"/>
</dbReference>
<keyword evidence="17" id="KW-1185">Reference proteome</keyword>
<evidence type="ECO:0000256" key="3">
    <source>
        <dbReference type="ARBA" id="ARBA00012584"/>
    </source>
</evidence>
<feature type="binding site" evidence="14">
    <location>
        <position position="137"/>
    </location>
    <ligand>
        <name>L-threonine</name>
        <dbReference type="ChEBI" id="CHEBI:57926"/>
    </ligand>
</feature>
<dbReference type="GO" id="GO:0005737">
    <property type="term" value="C:cytoplasm"/>
    <property type="evidence" value="ECO:0007669"/>
    <property type="project" value="UniProtKB-SubCell"/>
</dbReference>
<feature type="binding site" evidence="14">
    <location>
        <position position="117"/>
    </location>
    <ligand>
        <name>L-threonine</name>
        <dbReference type="ChEBI" id="CHEBI:57926"/>
    </ligand>
</feature>
<keyword evidence="7 13" id="KW-0819">tRNA processing</keyword>
<feature type="binding site" evidence="14">
    <location>
        <position position="147"/>
    </location>
    <ligand>
        <name>ATP</name>
        <dbReference type="ChEBI" id="CHEBI:30616"/>
    </ligand>
</feature>
<evidence type="ECO:0000256" key="8">
    <source>
        <dbReference type="ARBA" id="ARBA00022695"/>
    </source>
</evidence>
<proteinExistence type="inferred from homology"/>
<evidence type="ECO:0000256" key="7">
    <source>
        <dbReference type="ARBA" id="ARBA00022694"/>
    </source>
</evidence>
<comment type="subcellular location">
    <subcellularLocation>
        <location evidence="1 13">Cytoplasm</location>
    </subcellularLocation>
</comment>
<gene>
    <name evidence="16" type="primary">ywlC</name>
    <name evidence="16" type="ORF">YBN1229_v1_0116</name>
</gene>
<dbReference type="Gene3D" id="3.40.50.11030">
    <property type="entry name" value="Threonylcarbamoyl-AMP synthase, C-terminal domain"/>
    <property type="match status" value="1"/>
</dbReference>
<dbReference type="OrthoDB" id="9814580at2"/>
<keyword evidence="6 13" id="KW-0808">Transferase</keyword>
<dbReference type="GO" id="GO:0003725">
    <property type="term" value="F:double-stranded RNA binding"/>
    <property type="evidence" value="ECO:0007669"/>
    <property type="project" value="UniProtKB-UniRule"/>
</dbReference>
<dbReference type="GO" id="GO:0000049">
    <property type="term" value="F:tRNA binding"/>
    <property type="evidence" value="ECO:0007669"/>
    <property type="project" value="TreeGrafter"/>
</dbReference>
<evidence type="ECO:0000256" key="9">
    <source>
        <dbReference type="ARBA" id="ARBA00022741"/>
    </source>
</evidence>
<dbReference type="GO" id="GO:0006450">
    <property type="term" value="P:regulation of translational fidelity"/>
    <property type="evidence" value="ECO:0007669"/>
    <property type="project" value="TreeGrafter"/>
</dbReference>
<reference evidence="17" key="1">
    <citation type="submission" date="2015-02" db="EMBL/GenBank/DDBJ databases">
        <authorList>
            <person name="Chooi Y.-H."/>
        </authorList>
    </citation>
    <scope>NUCLEOTIDE SEQUENCE [LARGE SCALE GENOMIC DNA]</scope>
    <source>
        <strain evidence="17">strain Y</strain>
    </source>
</reference>
<keyword evidence="5 13" id="KW-0963">Cytoplasm</keyword>
<keyword evidence="8 13" id="KW-0548">Nucleotidyltransferase</keyword>
<dbReference type="AlphaFoldDB" id="A0A0D6JAD8"/>
<feature type="binding site" evidence="14">
    <location>
        <position position="191"/>
    </location>
    <ligand>
        <name>ATP</name>
        <dbReference type="ChEBI" id="CHEBI:30616"/>
    </ligand>
</feature>
<dbReference type="InterPro" id="IPR006070">
    <property type="entry name" value="Sua5-like_dom"/>
</dbReference>
<dbReference type="Proteomes" id="UP000033187">
    <property type="component" value="Chromosome 1"/>
</dbReference>
<sequence>MNIEKADAQAVAKAGAVLRAGGLVAFPTETVYGLGADATQAHAVAAIFATKGRPRFNPLIVHAVDVATVERYAIMTPVAKVLAAAFWPGPLTLVLQRRADSGLSDLVSAGMDTVAIRVPGHPLATALLAEAQVPVAAPSANRSGRVSPTCAAHVAADLGDDVDLILDGGPATVGLESTIVDCSGEVVRLLRPGAIATDLIEETIGSPISRVEGATETPTSPGQLESHYAPAARVRLNVERPEKGEALLAFGPNVPEHNGLVLNLSARGDLTEAAVRLFASLRELDQPGVSAIAVMPIPDTGLGEAINDRLTRAAAPRPRV</sequence>
<keyword evidence="10 13" id="KW-0067">ATP-binding</keyword>
<organism evidence="16 17">
    <name type="scientific">Candidatus Filomicrobium marinum</name>
    <dbReference type="NCBI Taxonomy" id="1608628"/>
    <lineage>
        <taxon>Bacteria</taxon>
        <taxon>Pseudomonadati</taxon>
        <taxon>Pseudomonadota</taxon>
        <taxon>Alphaproteobacteria</taxon>
        <taxon>Hyphomicrobiales</taxon>
        <taxon>Hyphomicrobiaceae</taxon>
        <taxon>Filomicrobium</taxon>
    </lineage>
</organism>
<evidence type="ECO:0000256" key="4">
    <source>
        <dbReference type="ARBA" id="ARBA00015492"/>
    </source>
</evidence>
<evidence type="ECO:0000256" key="11">
    <source>
        <dbReference type="ARBA" id="ARBA00029774"/>
    </source>
</evidence>
<comment type="similarity">
    <text evidence="2 13">Belongs to the SUA5 family.</text>
</comment>
<dbReference type="FunFam" id="3.90.870.10:FF:000009">
    <property type="entry name" value="Threonylcarbamoyl-AMP synthase, putative"/>
    <property type="match status" value="1"/>
</dbReference>
<feature type="binding site" evidence="14">
    <location>
        <position position="177"/>
    </location>
    <ligand>
        <name>L-threonine</name>
        <dbReference type="ChEBI" id="CHEBI:57926"/>
    </ligand>
</feature>
<dbReference type="InterPro" id="IPR005145">
    <property type="entry name" value="Sua5_C"/>
</dbReference>
<evidence type="ECO:0000256" key="2">
    <source>
        <dbReference type="ARBA" id="ARBA00007663"/>
    </source>
</evidence>
<dbReference type="NCBIfam" id="TIGR00057">
    <property type="entry name" value="L-threonylcarbamoyladenylate synthase"/>
    <property type="match status" value="1"/>
</dbReference>
<protein>
    <recommendedName>
        <fullName evidence="4 13">Threonylcarbamoyl-AMP synthase</fullName>
        <shortName evidence="13">TC-AMP synthase</shortName>
        <ecNumber evidence="3 13">2.7.7.87</ecNumber>
    </recommendedName>
    <alternativeName>
        <fullName evidence="11 13">L-threonylcarbamoyladenylate synthase</fullName>
    </alternativeName>
</protein>
<evidence type="ECO:0000259" key="15">
    <source>
        <dbReference type="PROSITE" id="PS51163"/>
    </source>
</evidence>
<comment type="function">
    <text evidence="13">Required for the formation of a threonylcarbamoyl group on adenosine at position 37 (t(6)A37) in tRNAs that read codons beginning with adenine.</text>
</comment>
<dbReference type="PANTHER" id="PTHR17490:SF16">
    <property type="entry name" value="THREONYLCARBAMOYL-AMP SYNTHASE"/>
    <property type="match status" value="1"/>
</dbReference>
<evidence type="ECO:0000256" key="13">
    <source>
        <dbReference type="PIRNR" id="PIRNR004930"/>
    </source>
</evidence>
<evidence type="ECO:0000313" key="16">
    <source>
        <dbReference type="EMBL" id="CPR14896.1"/>
    </source>
</evidence>
<evidence type="ECO:0000256" key="12">
    <source>
        <dbReference type="ARBA" id="ARBA00048366"/>
    </source>
</evidence>